<feature type="region of interest" description="Disordered" evidence="1">
    <location>
        <begin position="163"/>
        <end position="206"/>
    </location>
</feature>
<dbReference type="EMBL" id="JACGCI010000120">
    <property type="protein sequence ID" value="KAF6744447.1"/>
    <property type="molecule type" value="Genomic_DNA"/>
</dbReference>
<comment type="caution">
    <text evidence="3">The sequence shown here is derived from an EMBL/GenBank/DDBJ whole genome shotgun (WGS) entry which is preliminary data.</text>
</comment>
<name>A0A8H6LXE0_9AGAR</name>
<keyword evidence="4" id="KW-1185">Reference proteome</keyword>
<evidence type="ECO:0000313" key="2">
    <source>
        <dbReference type="EMBL" id="KAF6744447.1"/>
    </source>
</evidence>
<sequence length="206" mass="22496">MHSFGDLTKTQHWRLVSIFFLNRRQAFLKHIRNAEIFNEGLINIFLGELSVMICFQGFMIGMLDLERPAVAVDPAVGKLLPLAADKHGLWRALQDWTEPEGVVEETNISFDVGEWWLDGVPGVTATMSKFAMLVWARGNSDSPADGIDAGRIDAPADAPAEKIDAPAKKIDAPADGPAEGIPDIQVASQRAQGKGLTLDSRNSNLF</sequence>
<reference evidence="3 4" key="1">
    <citation type="submission" date="2020-07" db="EMBL/GenBank/DDBJ databases">
        <title>Comparative genomics of pyrophilous fungi reveals a link between fire events and developmental genes.</title>
        <authorList>
            <consortium name="DOE Joint Genome Institute"/>
            <person name="Steindorff A.S."/>
            <person name="Carver A."/>
            <person name="Calhoun S."/>
            <person name="Stillman K."/>
            <person name="Liu H."/>
            <person name="Lipzen A."/>
            <person name="Pangilinan J."/>
            <person name="Labutti K."/>
            <person name="Bruns T.D."/>
            <person name="Grigoriev I.V."/>
        </authorList>
    </citation>
    <scope>NUCLEOTIDE SEQUENCE [LARGE SCALE GENOMIC DNA]</scope>
    <source>
        <strain evidence="3 4">CBS 144469</strain>
    </source>
</reference>
<protein>
    <submittedName>
        <fullName evidence="3">Uncharacterized protein</fullName>
    </submittedName>
</protein>
<dbReference type="EMBL" id="JACGCI010000116">
    <property type="protein sequence ID" value="KAF6744666.1"/>
    <property type="molecule type" value="Genomic_DNA"/>
</dbReference>
<proteinExistence type="predicted"/>
<organism evidence="3 4">
    <name type="scientific">Ephemerocybe angulata</name>
    <dbReference type="NCBI Taxonomy" id="980116"/>
    <lineage>
        <taxon>Eukaryota</taxon>
        <taxon>Fungi</taxon>
        <taxon>Dikarya</taxon>
        <taxon>Basidiomycota</taxon>
        <taxon>Agaricomycotina</taxon>
        <taxon>Agaricomycetes</taxon>
        <taxon>Agaricomycetidae</taxon>
        <taxon>Agaricales</taxon>
        <taxon>Agaricineae</taxon>
        <taxon>Psathyrellaceae</taxon>
        <taxon>Ephemerocybe</taxon>
    </lineage>
</organism>
<feature type="compositionally biased region" description="Basic and acidic residues" evidence="1">
    <location>
        <begin position="163"/>
        <end position="172"/>
    </location>
</feature>
<gene>
    <name evidence="3" type="ORF">DFP72DRAFT_1078294</name>
    <name evidence="2" type="ORF">DFP72DRAFT_1078511</name>
</gene>
<evidence type="ECO:0000313" key="3">
    <source>
        <dbReference type="EMBL" id="KAF6744666.1"/>
    </source>
</evidence>
<evidence type="ECO:0000256" key="1">
    <source>
        <dbReference type="SAM" id="MobiDB-lite"/>
    </source>
</evidence>
<dbReference type="AlphaFoldDB" id="A0A8H6LXE0"/>
<evidence type="ECO:0000313" key="4">
    <source>
        <dbReference type="Proteomes" id="UP000521943"/>
    </source>
</evidence>
<accession>A0A8H6LXE0</accession>
<dbReference type="Proteomes" id="UP000521943">
    <property type="component" value="Unassembled WGS sequence"/>
</dbReference>